<accession>V5XE11</accession>
<proteinExistence type="predicted"/>
<dbReference type="Proteomes" id="UP000018763">
    <property type="component" value="Chromosome"/>
</dbReference>
<feature type="compositionally biased region" description="Basic and acidic residues" evidence="1">
    <location>
        <begin position="73"/>
        <end position="84"/>
    </location>
</feature>
<protein>
    <submittedName>
        <fullName evidence="3">Uncharacterized protein</fullName>
    </submittedName>
</protein>
<name>V5XE11_MYCNE</name>
<keyword evidence="2" id="KW-0812">Transmembrane</keyword>
<sequence length="84" mass="9347">MPWHTRPMALRIAGFTFSLMALVAGGLQLWAYAESDWPRHLILGVFACAVGVSVLAASSRKRNVPPSEPEDGTFDKRDRYRGDQ</sequence>
<keyword evidence="4" id="KW-1185">Reference proteome</keyword>
<dbReference type="AlphaFoldDB" id="V5XE11"/>
<organism evidence="3 4">
    <name type="scientific">Mycolicibacterium neoaurum VKM Ac-1815D</name>
    <dbReference type="NCBI Taxonomy" id="700508"/>
    <lineage>
        <taxon>Bacteria</taxon>
        <taxon>Bacillati</taxon>
        <taxon>Actinomycetota</taxon>
        <taxon>Actinomycetes</taxon>
        <taxon>Mycobacteriales</taxon>
        <taxon>Mycobacteriaceae</taxon>
        <taxon>Mycolicibacterium</taxon>
    </lineage>
</organism>
<evidence type="ECO:0000256" key="1">
    <source>
        <dbReference type="SAM" id="MobiDB-lite"/>
    </source>
</evidence>
<feature type="transmembrane region" description="Helical" evidence="2">
    <location>
        <begin position="37"/>
        <end position="57"/>
    </location>
</feature>
<evidence type="ECO:0000313" key="3">
    <source>
        <dbReference type="EMBL" id="AHC26675.1"/>
    </source>
</evidence>
<dbReference type="EMBL" id="CP006936">
    <property type="protein sequence ID" value="AHC26675.1"/>
    <property type="molecule type" value="Genomic_DNA"/>
</dbReference>
<keyword evidence="2" id="KW-0472">Membrane</keyword>
<feature type="region of interest" description="Disordered" evidence="1">
    <location>
        <begin position="61"/>
        <end position="84"/>
    </location>
</feature>
<keyword evidence="2" id="KW-1133">Transmembrane helix</keyword>
<feature type="transmembrane region" description="Helical" evidence="2">
    <location>
        <begin position="12"/>
        <end position="31"/>
    </location>
</feature>
<evidence type="ECO:0000313" key="4">
    <source>
        <dbReference type="Proteomes" id="UP000018763"/>
    </source>
</evidence>
<gene>
    <name evidence="3" type="ORF">D174_19885</name>
</gene>
<reference evidence="3 4" key="1">
    <citation type="journal article" date="2014" name="Genome Announc.">
        <title>Complete Genome Sequence of Sterol-Transforming Mycobacterium neoaurum Strain VKM Ac-1815D.</title>
        <authorList>
            <person name="Shtratnikova V.Y."/>
            <person name="Bragin E.Y."/>
            <person name="Dovbnya D.V."/>
            <person name="Pekov Y.A."/>
            <person name="Schelkunov M.I."/>
            <person name="Strizhov N."/>
            <person name="Ivashina T.V."/>
            <person name="Ashapkin V.V."/>
            <person name="Donova M.V."/>
        </authorList>
    </citation>
    <scope>NUCLEOTIDE SEQUENCE [LARGE SCALE GENOMIC DNA]</scope>
    <source>
        <strain evidence="3 4">VKM Ac-1815D</strain>
    </source>
</reference>
<evidence type="ECO:0000256" key="2">
    <source>
        <dbReference type="SAM" id="Phobius"/>
    </source>
</evidence>